<dbReference type="RefSeq" id="WP_197167125.1">
    <property type="nucleotide sequence ID" value="NZ_JADZGI010000006.1"/>
</dbReference>
<dbReference type="PIRSF" id="PIRSF009320">
    <property type="entry name" value="Nuc_binding_HP_1000"/>
    <property type="match status" value="1"/>
</dbReference>
<keyword evidence="3" id="KW-1185">Reference proteome</keyword>
<accession>A0A931HF76</accession>
<dbReference type="Proteomes" id="UP000617634">
    <property type="component" value="Unassembled WGS sequence"/>
</dbReference>
<evidence type="ECO:0000313" key="2">
    <source>
        <dbReference type="EMBL" id="MBH0115025.1"/>
    </source>
</evidence>
<evidence type="ECO:0000313" key="3">
    <source>
        <dbReference type="Proteomes" id="UP000617634"/>
    </source>
</evidence>
<dbReference type="SUPFAM" id="SSF52540">
    <property type="entry name" value="P-loop containing nucleoside triphosphate hydrolases"/>
    <property type="match status" value="1"/>
</dbReference>
<dbReference type="Gene3D" id="3.40.50.300">
    <property type="entry name" value="P-loop containing nucleotide triphosphate hydrolases"/>
    <property type="match status" value="1"/>
</dbReference>
<dbReference type="CDD" id="cd02042">
    <property type="entry name" value="ParAB_family"/>
    <property type="match status" value="1"/>
</dbReference>
<dbReference type="Pfam" id="PF01656">
    <property type="entry name" value="CbiA"/>
    <property type="match status" value="1"/>
</dbReference>
<feature type="domain" description="CobQ/CobB/MinD/ParA nucleotide binding" evidence="1">
    <location>
        <begin position="4"/>
        <end position="180"/>
    </location>
</feature>
<dbReference type="InterPro" id="IPR002586">
    <property type="entry name" value="CobQ/CobB/MinD/ParA_Nub-bd_dom"/>
</dbReference>
<dbReference type="InterPro" id="IPR050678">
    <property type="entry name" value="DNA_Partitioning_ATPase"/>
</dbReference>
<evidence type="ECO:0000259" key="1">
    <source>
        <dbReference type="Pfam" id="PF01656"/>
    </source>
</evidence>
<name>A0A931HF76_9SPHN</name>
<dbReference type="PANTHER" id="PTHR13696">
    <property type="entry name" value="P-LOOP CONTAINING NUCLEOSIDE TRIPHOSPHATE HYDROLASE"/>
    <property type="match status" value="1"/>
</dbReference>
<comment type="caution">
    <text evidence="2">The sequence shown here is derived from an EMBL/GenBank/DDBJ whole genome shotgun (WGS) entry which is preliminary data.</text>
</comment>
<dbReference type="InterPro" id="IPR027417">
    <property type="entry name" value="P-loop_NTPase"/>
</dbReference>
<sequence>MPTIAIASPKGGAGKSTTAVILGTELAHAGVPVTMLDCDPNKSLTLWAARGTVPDRIKVLTDITESDIIKTIREHDRDGQIVIVDLEGVASRLMSRAISQADLVITPMRATTLDAMIGARTIALIQEEEEALGRSIPFAIVFTMTKAIRSKQHSGIEASLSDQGVDVIKPELMERAAFSSFFEFGGDLYSMPAQGKIENAQENASAFAKAVFERLVGEGADA</sequence>
<reference evidence="2" key="1">
    <citation type="submission" date="2020-11" db="EMBL/GenBank/DDBJ databases">
        <title>Novosphingobium aureum sp. nov., a marine bacterium isolated from sediment of a salt flat.</title>
        <authorList>
            <person name="Yoo Y."/>
            <person name="Kim J.-J."/>
        </authorList>
    </citation>
    <scope>NUCLEOTIDE SEQUENCE</scope>
    <source>
        <strain evidence="2">YJ-S2-02</strain>
    </source>
</reference>
<gene>
    <name evidence="2" type="ORF">I5E68_18935</name>
</gene>
<dbReference type="EMBL" id="JADZGI010000006">
    <property type="protein sequence ID" value="MBH0115025.1"/>
    <property type="molecule type" value="Genomic_DNA"/>
</dbReference>
<dbReference type="AlphaFoldDB" id="A0A931HF76"/>
<organism evidence="2 3">
    <name type="scientific">Novosphingobium aureum</name>
    <dbReference type="NCBI Taxonomy" id="2792964"/>
    <lineage>
        <taxon>Bacteria</taxon>
        <taxon>Pseudomonadati</taxon>
        <taxon>Pseudomonadota</taxon>
        <taxon>Alphaproteobacteria</taxon>
        <taxon>Sphingomonadales</taxon>
        <taxon>Sphingomonadaceae</taxon>
        <taxon>Novosphingobium</taxon>
    </lineage>
</organism>
<dbReference type="PANTHER" id="PTHR13696:SF96">
    <property type="entry name" value="COBQ_COBB_MIND_PARA NUCLEOTIDE BINDING DOMAIN-CONTAINING PROTEIN"/>
    <property type="match status" value="1"/>
</dbReference>
<proteinExistence type="predicted"/>
<protein>
    <submittedName>
        <fullName evidence="2">ParA family protein</fullName>
    </submittedName>
</protein>